<dbReference type="InterPro" id="IPR002172">
    <property type="entry name" value="LDrepeatLR_classA_rpt"/>
</dbReference>
<feature type="disulfide bond" evidence="8">
    <location>
        <begin position="2193"/>
        <end position="2202"/>
    </location>
</feature>
<sequence length="3311" mass="373934">MEGWTLYGNSCYIVVQQELSWTEANNLCASYSRSIALHDWFLMRDMSIGLLNSTKNYWTAFYYRGSENSKRQDCREPNAVLHAKYYSYTTSIYNPLWSSQQSCLMSMQMCDLDDGFKLNVKIILKCLPTALFFQSRIEYCATNSCVYMHANFSDQINYGWRMANCSVKYLTICETILMIDYQYRCKDNSKCYPRKGRCDGIQECSDNSDEANCSKRRIACGKTLFEEEANEINFEMSSAEYASCQWTIRQPVDNIIILTLVNVNIRDSDELIISGIQDNTVNATSNSQIVFNMPVAKAQYISVDNMVTITFRSQKIGPATINMPSVFLKFSYTTRGKYCFLPIIAYGSVVNVTGFEMGSMLYFECRLGYQTSSGQFSLSRCYNGEWTPRPKCQHLSCNSASVLYNNAVLIGYTRNATLYSRALYSCEPGLHLSGSSPPFRLCTENGTWTNPDFSCQASLCYATSLAYGHFVDQFYANGTVGKYVCDEGFYQKEADPICLYGTWKGTLSCYPKYYCYHNPCGNGTCIQLTGGYSCLCYEGFHMIPTSKGYTCSDIDECSIPGYSLCEFTCVNTIGSYECKCPDTHRLYTGPNSVKDHASNTEFLIPNRTCIEKRCTIPEIPPNVIPYPSYVDSFPYQNGFYQIGTIVYFACDHSSSNYASLICNKTESWEVLNDCLNLTCKPPEITKENLMFWPIKKRYKLKDEIHFFCNDFYQLNGPSSSYCIGVNTWSLPKLPDCIAKKCPGLQLDDYDVIPANNKANNGMTHLEMFFQSTAHIEITLLMAVLLRGDQMPLVEDILGCSFIQFTTFRFGKIENWTRFFITCKNGDKFANGQTKILVFCMQNYTWNLNSIPGCIHEEDTKRNQSDESNAMMNKYSKNCIMNTVNNVHVNVNTSAMLWCFLSANCTNITSISDSFQIKWYRNDHQNISGISLKGENGSWGLFFESVKVNDTGRYYCAILDKKQEVLEKHPADLYVYQTFETGSSWPEIVQNSEPIKGGCCVLEIKYQLENCSTCSLELISHPVENTDLANYSLADLNDSNIDLIDHRFNFFQKEICLQQSNLFVGIRGDVNSVVLDSVKIYTIKCPEVRVSFTLFPQTTAVKDGTIVFGQCLHGAHTIVQGQNPKLFCTQHGKWIYNIQNASFCFCSANYTSENDACVERGPICYICSGNDGTDCNDSSAVFCDKRQYCFTQITKFLEGNIIRKGCMNECIANRVGCETREKACEMCCQEDYCNSWHSTSKVHDEYLRPYPMFRAICPRNITVLRYSKGLFAAAAIVPPLIYNFEPFYHLTVDQNVFNGTIQLIKEINAIVWTVTNRMSQFRNCSTYVFYKDYWAPVLDCPSLYIDFLANTTSLKFKSRFPSIDYRDLGSRISLHYAPSNGTITEIGEPVKVTVTATDESNNSAQCVFWYIGQVADCPLWPINETEYECKGSMNQRICKRRQKCSGIQFPHHITALHCVAGQGWSYMSPQSIAVLPMNLFRLPICLRNSANDVHLSMNLATNSSLNQSCKTALIHKVQQLPKMHEAENCRQLNWTFTGLLVRHNNIFVNYTMRHENASMTFKCAAQFVRQIIKGKLAFNALKTVCKNIQFNALSANYSNGCFKDECAPGFYAAVNGCYPCPLHTYSETIGAKNCTRCPKNTFTAKTGSFSSQLCQKQCPPGFFSSTGLEPCQACAVGFYQPLFGSQSCNDCISPRKTSAVGSISASECVLKCKPGWFSRTGFEPCMKCPIGFYQDRAGQTTCIACITDANNKQISVNHCEGFSCTESGCKNNGKCSNGRCVCPFFYIGLDCSVALNLCFANFCSRSEECHFDGVMTSCIYNSDPSSEVSRMIWWESLWKLKQQKQQKQLLDEETLKVVNKSSLLISKRLVAKLNTDSGLIDKEFSVRSQNTRIRREANEETIISTGSRSSKSDQPQPFMQFISDQLTSSEIATTGKWKSDLSHTTRFIKTFSPSLIKMNTHERDNVESTIATSIVLTVIALLLVMGVSTVSVERALKPMVVTTVYCCKVVITIHVDKVYAKILTTNISASVQLVSISVEAHNTFHQQKWCPISKECDQKNLCKNNGILVCDYKPRCICPTSYYGEFCSEKTELCKNLPCDHGICISQYDQLLPYYFCRCDPGYYGERCTAHAVCTDRNINCKHGYCQKNDEIAYCKCYPGFTGNDCSEEINHCNSSPCVHGTCKPKFLGYTCICDEGYKGNRCESSWSYTNSLLPGCLKAPKIYVSVLQQYWGKNSDRFVFCTVDLLDWKLLLAIVTRLESASVEDTNVEKTARVEDTNETTLTCCPESFFLYGSSLNLIDPCDEKPCNINSECRALTYGHRGEFVCNCAAGWTGKYCAELINLCIDSQCISGSTCITRPGVNGDISYVCICPPNKAGIFCNESVDYCKPVNPCLNKGICQRRDYGYTCHCKPGYRGDHCQYNLCSPNPCQNNGNCTILSLTTYNCSCPQYYEGVNCTDVTDACATSNFDDYCLNGGKCISNNFEPFCLRRKKDGTTEWIRNGEIVWKRNWDIPPINGSLRILLGALGSFYGEMSMVQLYSTALRSKQINNSIHHCKQWLQSIITSNETPLIDWNQFTGLKRGNRNFPAICTISECLLNPNSCNSTIDKVPPKIINCPADIKITSKDRLTIVNWFPSKSNEIFADNDIVNMSSNYNSGDAFTWGKYHIVYIAEDRAGNIETCQFNLIIAAMNCSNPEKTVGINFTIRNIHSENVQKVAFVECEANYMSIHPITDFFFCDLMGQWTRRPHGVNFYFPSCLKYQAPLQQLNGLITVTANCSELEMHEKNLTTVILNANKQFSHFCTTLNCTNELKIWSNSMKCPPGMYCVNDKCMPCPENTYKKDSGCKQCIPCPNNTITGPIMEDIGYQSIFDCYPNCSAGYHYSIQKGSCVECPKGMYQDQPGQLRCNACPESRSTLKRGSVHVSNCTVTCGAGMAMSAQSQCVKCAKGKYRLENSAEARCTPCPDYFTTPDYGSVDQSNCTVLDCPPGTYINLSSPSECFFCPRNYYQEKSNQTECRQCVKSLITLGTGSVHPRQCMNPLFRNPMVSDVDISKHFISSRRPIFGFICFICAIAFLALFYLQRQRIRTLFCKVRKTRLKHISTQNYYRDSSFTYPIVTITPTDITATHDFTEEIVPKNPEPREMVEIYQEIYDGLHSMAEGTSRMSNNELASNQNLKSISRVRLEVDTTLRAEYCGDPKARGMDSSGFPIDSADYEYADQCKSMDPENYGQNLLASAFEENQTSRFQQRFDAYRNWNLRIPLCEMYAEPTEYKLFLPGASEISIKETSGILRDENKDEENKGEESDDEDYFG</sequence>
<dbReference type="Pfam" id="PF07699">
    <property type="entry name" value="Ephrin_rec_like"/>
    <property type="match status" value="7"/>
</dbReference>
<dbReference type="FunFam" id="2.10.25.10:FF:000005">
    <property type="entry name" value="Fibrillin 2"/>
    <property type="match status" value="1"/>
</dbReference>
<reference evidence="19" key="1">
    <citation type="submission" date="2016-06" db="UniProtKB">
        <authorList>
            <consortium name="WormBaseParasite"/>
        </authorList>
    </citation>
    <scope>IDENTIFICATION</scope>
</reference>
<evidence type="ECO:0000313" key="17">
    <source>
        <dbReference type="EMBL" id="VDK60897.1"/>
    </source>
</evidence>
<name>A0A182DWI8_ONCOC</name>
<evidence type="ECO:0000256" key="3">
    <source>
        <dbReference type="ARBA" id="ARBA00022729"/>
    </source>
</evidence>
<dbReference type="SUPFAM" id="SSF57196">
    <property type="entry name" value="EGF/Laminin"/>
    <property type="match status" value="5"/>
</dbReference>
<dbReference type="InterPro" id="IPR035976">
    <property type="entry name" value="Sushi/SCR/CCP_sf"/>
</dbReference>
<dbReference type="PROSITE" id="PS50026">
    <property type="entry name" value="EGF_3"/>
    <property type="match status" value="8"/>
</dbReference>
<dbReference type="STRING" id="42157.A0A182DWI8"/>
<dbReference type="SUPFAM" id="SSF57424">
    <property type="entry name" value="LDL receptor-like module"/>
    <property type="match status" value="1"/>
</dbReference>
<dbReference type="InterPro" id="IPR000436">
    <property type="entry name" value="Sushi_SCR_CCP_dom"/>
</dbReference>
<feature type="disulfide bond" evidence="8">
    <location>
        <begin position="2371"/>
        <end position="2380"/>
    </location>
</feature>
<dbReference type="Gene3D" id="2.10.70.10">
    <property type="entry name" value="Complement Module, domain 1"/>
    <property type="match status" value="3"/>
</dbReference>
<dbReference type="PANTHER" id="PTHR12916:SF4">
    <property type="entry name" value="UNINFLATABLE, ISOFORM C"/>
    <property type="match status" value="1"/>
</dbReference>
<dbReference type="SMART" id="SM00192">
    <property type="entry name" value="LDLa"/>
    <property type="match status" value="1"/>
</dbReference>
<feature type="domain" description="EGF-like" evidence="13">
    <location>
        <begin position="2421"/>
        <end position="2457"/>
    </location>
</feature>
<evidence type="ECO:0000256" key="2">
    <source>
        <dbReference type="ARBA" id="ARBA00022692"/>
    </source>
</evidence>
<dbReference type="InterPro" id="IPR011641">
    <property type="entry name" value="Tyr-kin_ephrin_A/B_rcpt-like"/>
</dbReference>
<feature type="disulfide bond" evidence="10">
    <location>
        <begin position="365"/>
        <end position="392"/>
    </location>
</feature>
<dbReference type="PANTHER" id="PTHR12916">
    <property type="entry name" value="CYTOCHROME C OXIDASE POLYPEPTIDE VIC-2"/>
    <property type="match status" value="1"/>
</dbReference>
<dbReference type="PROSITE" id="PS50835">
    <property type="entry name" value="IG_LIKE"/>
    <property type="match status" value="1"/>
</dbReference>
<feature type="domain" description="EGF-like" evidence="13">
    <location>
        <begin position="2340"/>
        <end position="2381"/>
    </location>
</feature>
<dbReference type="FunFam" id="2.10.25.10:FF:000279">
    <property type="entry name" value="Neurogenic locus notch 1"/>
    <property type="match status" value="1"/>
</dbReference>
<feature type="disulfide bond" evidence="8">
    <location>
        <begin position="2077"/>
        <end position="2086"/>
    </location>
</feature>
<dbReference type="InterPro" id="IPR003599">
    <property type="entry name" value="Ig_sub"/>
</dbReference>
<dbReference type="CDD" id="cd00054">
    <property type="entry name" value="EGF_CA"/>
    <property type="match status" value="4"/>
</dbReference>
<evidence type="ECO:0000256" key="4">
    <source>
        <dbReference type="ARBA" id="ARBA00022737"/>
    </source>
</evidence>
<reference evidence="17 18" key="2">
    <citation type="submission" date="2018-08" db="EMBL/GenBank/DDBJ databases">
        <authorList>
            <person name="Laetsch R D."/>
            <person name="Stevens L."/>
            <person name="Kumar S."/>
            <person name="Blaxter L. M."/>
        </authorList>
    </citation>
    <scope>NUCLEOTIDE SEQUENCE [LARGE SCALE GENOMIC DNA]</scope>
</reference>
<feature type="domain" description="EGF-like" evidence="13">
    <location>
        <begin position="553"/>
        <end position="593"/>
    </location>
</feature>
<dbReference type="PROSITE" id="PS00022">
    <property type="entry name" value="EGF_1"/>
    <property type="match status" value="9"/>
</dbReference>
<dbReference type="InterPro" id="IPR001881">
    <property type="entry name" value="EGF-like_Ca-bd_dom"/>
</dbReference>
<keyword evidence="4" id="KW-0677">Repeat</keyword>
<feature type="disulfide bond" evidence="8">
    <location>
        <begin position="2172"/>
        <end position="2182"/>
    </location>
</feature>
<dbReference type="PROSITE" id="PS01187">
    <property type="entry name" value="EGF_CA"/>
    <property type="match status" value="1"/>
</dbReference>
<dbReference type="InterPro" id="IPR018097">
    <property type="entry name" value="EGF_Ca-bd_CS"/>
</dbReference>
<protein>
    <submittedName>
        <fullName evidence="19">Ig-like domain-containing protein</fullName>
    </submittedName>
</protein>
<accession>A0A182DWI8</accession>
<keyword evidence="10" id="KW-0768">Sushi</keyword>
<keyword evidence="6 8" id="KW-1015">Disulfide bond</keyword>
<dbReference type="GO" id="GO:0005509">
    <property type="term" value="F:calcium ion binding"/>
    <property type="evidence" value="ECO:0007669"/>
    <property type="project" value="InterPro"/>
</dbReference>
<dbReference type="PROSITE" id="PS01186">
    <property type="entry name" value="EGF_2"/>
    <property type="match status" value="5"/>
</dbReference>
<feature type="domain" description="EGF-like" evidence="13">
    <location>
        <begin position="2051"/>
        <end position="2087"/>
    </location>
</feature>
<dbReference type="PROSITE" id="PS50923">
    <property type="entry name" value="SUSHI"/>
    <property type="match status" value="3"/>
</dbReference>
<feature type="transmembrane region" description="Helical" evidence="12">
    <location>
        <begin position="3062"/>
        <end position="3080"/>
    </location>
</feature>
<feature type="disulfide bond" evidence="9">
    <location>
        <begin position="198"/>
        <end position="213"/>
    </location>
</feature>
<evidence type="ECO:0000256" key="10">
    <source>
        <dbReference type="PROSITE-ProRule" id="PRU00302"/>
    </source>
</evidence>
<gene>
    <name evidence="17" type="ORF">NOO_LOCUS2</name>
</gene>
<dbReference type="Gene3D" id="2.10.25.10">
    <property type="entry name" value="Laminin"/>
    <property type="match status" value="7"/>
</dbReference>
<feature type="disulfide bond" evidence="10">
    <location>
        <begin position="679"/>
        <end position="722"/>
    </location>
</feature>
<dbReference type="CDD" id="cd00117">
    <property type="entry name" value="TFP"/>
    <property type="match status" value="1"/>
</dbReference>
<feature type="domain" description="Sushi" evidence="16">
    <location>
        <begin position="677"/>
        <end position="738"/>
    </location>
</feature>
<feature type="domain" description="Sushi" evidence="16">
    <location>
        <begin position="337"/>
        <end position="394"/>
    </location>
</feature>
<dbReference type="InterPro" id="IPR013783">
    <property type="entry name" value="Ig-like_fold"/>
</dbReference>
<dbReference type="InterPro" id="IPR007110">
    <property type="entry name" value="Ig-like_dom"/>
</dbReference>
<feature type="disulfide bond" evidence="8">
    <location>
        <begin position="2118"/>
        <end position="2127"/>
    </location>
</feature>
<dbReference type="SMART" id="SM01411">
    <property type="entry name" value="Ephrin_rec_like"/>
    <property type="match status" value="7"/>
</dbReference>
<dbReference type="InterPro" id="IPR035914">
    <property type="entry name" value="Sperma_CUB_dom_sf"/>
</dbReference>
<dbReference type="Pfam" id="PF00084">
    <property type="entry name" value="Sushi"/>
    <property type="match status" value="3"/>
</dbReference>
<dbReference type="PROSITE" id="PS50068">
    <property type="entry name" value="LDLRA_2"/>
    <property type="match status" value="1"/>
</dbReference>
<comment type="caution">
    <text evidence="8">Lacks conserved residue(s) required for the propagation of feature annotation.</text>
</comment>
<feature type="domain" description="HYR" evidence="14">
    <location>
        <begin position="2606"/>
        <end position="2689"/>
    </location>
</feature>
<dbReference type="Gene3D" id="2.10.50.10">
    <property type="entry name" value="Tumor Necrosis Factor Receptor, subunit A, domain 2"/>
    <property type="match status" value="5"/>
</dbReference>
<keyword evidence="7" id="KW-0325">Glycoprotein</keyword>
<dbReference type="SUPFAM" id="SSF56436">
    <property type="entry name" value="C-type lectin-like"/>
    <property type="match status" value="1"/>
</dbReference>
<dbReference type="WBParaSite" id="nOo.2.0.1.t00002-RA">
    <property type="protein sequence ID" value="nOo.2.0.1.t00002-RA"/>
    <property type="gene ID" value="nOo.2.0.1.g00002"/>
</dbReference>
<evidence type="ECO:0000256" key="7">
    <source>
        <dbReference type="ARBA" id="ARBA00023180"/>
    </source>
</evidence>
<dbReference type="Proteomes" id="UP000271087">
    <property type="component" value="Unassembled WGS sequence"/>
</dbReference>
<evidence type="ECO:0000256" key="12">
    <source>
        <dbReference type="SAM" id="Phobius"/>
    </source>
</evidence>
<dbReference type="EMBL" id="UYRW01000001">
    <property type="protein sequence ID" value="VDK60897.1"/>
    <property type="molecule type" value="Genomic_DNA"/>
</dbReference>
<feature type="domain" description="Sushi" evidence="16">
    <location>
        <begin position="395"/>
        <end position="457"/>
    </location>
</feature>
<dbReference type="InterPro" id="IPR016187">
    <property type="entry name" value="CTDL_fold"/>
</dbReference>
<dbReference type="Gene3D" id="2.60.40.1770">
    <property type="entry name" value="ephrin a2 ectodomain"/>
    <property type="match status" value="1"/>
</dbReference>
<dbReference type="SUPFAM" id="SSF49854">
    <property type="entry name" value="Spermadhesin, CUB domain"/>
    <property type="match status" value="1"/>
</dbReference>
<evidence type="ECO:0000256" key="1">
    <source>
        <dbReference type="ARBA" id="ARBA00022536"/>
    </source>
</evidence>
<feature type="disulfide bond" evidence="8">
    <location>
        <begin position="2410"/>
        <end position="2419"/>
    </location>
</feature>
<evidence type="ECO:0000256" key="6">
    <source>
        <dbReference type="ARBA" id="ARBA00023157"/>
    </source>
</evidence>
<organism evidence="19">
    <name type="scientific">Onchocerca ochengi</name>
    <name type="common">Filarial nematode worm</name>
    <dbReference type="NCBI Taxonomy" id="42157"/>
    <lineage>
        <taxon>Eukaryota</taxon>
        <taxon>Metazoa</taxon>
        <taxon>Ecdysozoa</taxon>
        <taxon>Nematoda</taxon>
        <taxon>Chromadorea</taxon>
        <taxon>Rhabditida</taxon>
        <taxon>Spirurina</taxon>
        <taxon>Spiruromorpha</taxon>
        <taxon>Filarioidea</taxon>
        <taxon>Onchocercidae</taxon>
        <taxon>Onchocerca</taxon>
    </lineage>
</organism>
<feature type="disulfide bond" evidence="8">
    <location>
        <begin position="2328"/>
        <end position="2337"/>
    </location>
</feature>
<dbReference type="OrthoDB" id="5814741at2759"/>
<keyword evidence="12" id="KW-0472">Membrane</keyword>
<dbReference type="SMART" id="SM00179">
    <property type="entry name" value="EGF_CA"/>
    <property type="match status" value="6"/>
</dbReference>
<dbReference type="PROSITE" id="PS00010">
    <property type="entry name" value="ASX_HYDROXYL"/>
    <property type="match status" value="1"/>
</dbReference>
<feature type="domain" description="EGF-like" evidence="13">
    <location>
        <begin position="2168"/>
        <end position="2203"/>
    </location>
</feature>
<dbReference type="Pfam" id="PF02494">
    <property type="entry name" value="HYR"/>
    <property type="match status" value="1"/>
</dbReference>
<keyword evidence="5 12" id="KW-1133">Transmembrane helix</keyword>
<evidence type="ECO:0000256" key="9">
    <source>
        <dbReference type="PROSITE-ProRule" id="PRU00124"/>
    </source>
</evidence>
<evidence type="ECO:0000313" key="19">
    <source>
        <dbReference type="WBParaSite" id="nOo.2.0.1.t00002-RA"/>
    </source>
</evidence>
<feature type="region of interest" description="Disordered" evidence="11">
    <location>
        <begin position="3285"/>
        <end position="3311"/>
    </location>
</feature>
<feature type="disulfide bond" evidence="8">
    <location>
        <begin position="2447"/>
        <end position="2456"/>
    </location>
</feature>
<dbReference type="SUPFAM" id="SSF57535">
    <property type="entry name" value="Complement control module/SCR domain"/>
    <property type="match status" value="3"/>
</dbReference>
<evidence type="ECO:0000259" key="13">
    <source>
        <dbReference type="PROSITE" id="PS50026"/>
    </source>
</evidence>
<dbReference type="Gene3D" id="2.60.40.10">
    <property type="entry name" value="Immunoglobulins"/>
    <property type="match status" value="1"/>
</dbReference>
<keyword evidence="1 8" id="KW-0245">EGF-like domain</keyword>
<dbReference type="SUPFAM" id="SSF48726">
    <property type="entry name" value="Immunoglobulin"/>
    <property type="match status" value="1"/>
</dbReference>
<evidence type="ECO:0000256" key="8">
    <source>
        <dbReference type="PROSITE-ProRule" id="PRU00076"/>
    </source>
</evidence>
<keyword evidence="3" id="KW-0732">Signal</keyword>
<dbReference type="PROSITE" id="PS50825">
    <property type="entry name" value="HYR"/>
    <property type="match status" value="1"/>
</dbReference>
<dbReference type="SMART" id="SM00181">
    <property type="entry name" value="EGF"/>
    <property type="match status" value="11"/>
</dbReference>
<dbReference type="InterPro" id="IPR036179">
    <property type="entry name" value="Ig-like_dom_sf"/>
</dbReference>
<feature type="domain" description="EGF-like" evidence="13">
    <location>
        <begin position="2298"/>
        <end position="2338"/>
    </location>
</feature>
<dbReference type="SMART" id="SM00032">
    <property type="entry name" value="CCP"/>
    <property type="match status" value="4"/>
</dbReference>
<feature type="domain" description="EGF-like" evidence="13">
    <location>
        <begin position="2383"/>
        <end position="2420"/>
    </location>
</feature>
<evidence type="ECO:0000256" key="5">
    <source>
        <dbReference type="ARBA" id="ARBA00022989"/>
    </source>
</evidence>
<dbReference type="InterPro" id="IPR009030">
    <property type="entry name" value="Growth_fac_rcpt_cys_sf"/>
</dbReference>
<evidence type="ECO:0000313" key="18">
    <source>
        <dbReference type="Proteomes" id="UP000271087"/>
    </source>
</evidence>
<keyword evidence="2 12" id="KW-0812">Transmembrane</keyword>
<evidence type="ECO:0000259" key="14">
    <source>
        <dbReference type="PROSITE" id="PS50825"/>
    </source>
</evidence>
<dbReference type="InterPro" id="IPR049883">
    <property type="entry name" value="NOTCH1_EGF-like"/>
</dbReference>
<dbReference type="SUPFAM" id="SSF57184">
    <property type="entry name" value="Growth factor receptor domain"/>
    <property type="match status" value="3"/>
</dbReference>
<dbReference type="CDD" id="cd00033">
    <property type="entry name" value="CCP"/>
    <property type="match status" value="2"/>
</dbReference>
<keyword evidence="18" id="KW-1185">Reference proteome</keyword>
<dbReference type="Pfam" id="PF00008">
    <property type="entry name" value="EGF"/>
    <property type="match status" value="1"/>
</dbReference>
<dbReference type="InterPro" id="IPR000152">
    <property type="entry name" value="EGF-type_Asp/Asn_hydroxyl_site"/>
</dbReference>
<dbReference type="Pfam" id="PF07645">
    <property type="entry name" value="EGF_CA"/>
    <property type="match status" value="1"/>
</dbReference>
<dbReference type="SMART" id="SM00409">
    <property type="entry name" value="IG"/>
    <property type="match status" value="1"/>
</dbReference>
<feature type="domain" description="EGF-like" evidence="13">
    <location>
        <begin position="2089"/>
        <end position="2128"/>
    </location>
</feature>
<feature type="domain" description="Ig-like" evidence="15">
    <location>
        <begin position="891"/>
        <end position="966"/>
    </location>
</feature>
<dbReference type="InterPro" id="IPR000742">
    <property type="entry name" value="EGF"/>
</dbReference>
<dbReference type="InterPro" id="IPR036055">
    <property type="entry name" value="LDL_receptor-like_sf"/>
</dbReference>
<evidence type="ECO:0000256" key="11">
    <source>
        <dbReference type="SAM" id="MobiDB-lite"/>
    </source>
</evidence>
<feature type="compositionally biased region" description="Basic and acidic residues" evidence="11">
    <location>
        <begin position="3290"/>
        <end position="3302"/>
    </location>
</feature>
<dbReference type="CDD" id="cd00112">
    <property type="entry name" value="LDLa"/>
    <property type="match status" value="1"/>
</dbReference>
<dbReference type="Gene3D" id="4.10.400.10">
    <property type="entry name" value="Low-density Lipoprotein Receptor"/>
    <property type="match status" value="1"/>
</dbReference>
<evidence type="ECO:0000259" key="16">
    <source>
        <dbReference type="PROSITE" id="PS50923"/>
    </source>
</evidence>
<dbReference type="FunFam" id="2.10.25.10:FF:000066">
    <property type="entry name" value="FAT atypical cadherin 4"/>
    <property type="match status" value="1"/>
</dbReference>
<dbReference type="InterPro" id="IPR003410">
    <property type="entry name" value="HYR_dom"/>
</dbReference>
<evidence type="ECO:0000259" key="15">
    <source>
        <dbReference type="PROSITE" id="PS50835"/>
    </source>
</evidence>
<proteinExistence type="predicted"/>
<feature type="disulfide bond" evidence="8">
    <location>
        <begin position="2093"/>
        <end position="2103"/>
    </location>
</feature>